<keyword evidence="4" id="KW-1185">Reference proteome</keyword>
<sequence>MKIHVTCVQMEPVLRDAEKNIKKMCSFIREAMETYPKTNLIVFPELIISGYECGKDFQRMAETVPDGASMKIIGALAKEYGVHIVYGFPERDSDKRDVLYNSAILIDNLGEVKGVYRKVHLFASEKEFFRAGCSYPVFDTSIGRLGMMICWDTAFPEVARSLALKGADLLIVSTNWEKPYLTDIVTKNQQDWDLVTRARAMDNCMYLVSANRIGFDETLGFFGRSNIIGPTGEAVEELLEEREGMISGELDYDIPIRLRYEYYTFFKDRRPDTFSELTKAY</sequence>
<dbReference type="CDD" id="cd07197">
    <property type="entry name" value="nitrilase"/>
    <property type="match status" value="1"/>
</dbReference>
<dbReference type="GO" id="GO:0016811">
    <property type="term" value="F:hydrolase activity, acting on carbon-nitrogen (but not peptide) bonds, in linear amides"/>
    <property type="evidence" value="ECO:0007669"/>
    <property type="project" value="TreeGrafter"/>
</dbReference>
<dbReference type="SUPFAM" id="SSF56317">
    <property type="entry name" value="Carbon-nitrogen hydrolase"/>
    <property type="match status" value="1"/>
</dbReference>
<evidence type="ECO:0000313" key="3">
    <source>
        <dbReference type="EMBL" id="MBR0599895.1"/>
    </source>
</evidence>
<keyword evidence="1 3" id="KW-0378">Hydrolase</keyword>
<gene>
    <name evidence="3" type="ORF">KCX82_18585</name>
</gene>
<accession>A0A8J7W653</accession>
<dbReference type="PANTHER" id="PTHR43674:SF12">
    <property type="entry name" value="NITRILASE C965.09-RELATED"/>
    <property type="match status" value="1"/>
</dbReference>
<dbReference type="AlphaFoldDB" id="A0A8J7W653"/>
<protein>
    <submittedName>
        <fullName evidence="3">Carbon-nitrogen hydrolase family protein</fullName>
    </submittedName>
</protein>
<dbReference type="PROSITE" id="PS50263">
    <property type="entry name" value="CN_HYDROLASE"/>
    <property type="match status" value="1"/>
</dbReference>
<dbReference type="Pfam" id="PF00795">
    <property type="entry name" value="CN_hydrolase"/>
    <property type="match status" value="1"/>
</dbReference>
<dbReference type="InterPro" id="IPR003010">
    <property type="entry name" value="C-N_Hydrolase"/>
</dbReference>
<organism evidence="3 4">
    <name type="scientific">Sinanaerobacter chloroacetimidivorans</name>
    <dbReference type="NCBI Taxonomy" id="2818044"/>
    <lineage>
        <taxon>Bacteria</taxon>
        <taxon>Bacillati</taxon>
        <taxon>Bacillota</taxon>
        <taxon>Clostridia</taxon>
        <taxon>Peptostreptococcales</taxon>
        <taxon>Anaerovoracaceae</taxon>
        <taxon>Sinanaerobacter</taxon>
    </lineage>
</organism>
<dbReference type="RefSeq" id="WP_227020024.1">
    <property type="nucleotide sequence ID" value="NZ_JAGSND010000018.1"/>
</dbReference>
<dbReference type="Proteomes" id="UP000675664">
    <property type="component" value="Unassembled WGS sequence"/>
</dbReference>
<dbReference type="EMBL" id="JAGSND010000018">
    <property type="protein sequence ID" value="MBR0599895.1"/>
    <property type="molecule type" value="Genomic_DNA"/>
</dbReference>
<evidence type="ECO:0000313" key="4">
    <source>
        <dbReference type="Proteomes" id="UP000675664"/>
    </source>
</evidence>
<name>A0A8J7W653_9FIRM</name>
<evidence type="ECO:0000259" key="2">
    <source>
        <dbReference type="PROSITE" id="PS50263"/>
    </source>
</evidence>
<dbReference type="Gene3D" id="3.60.110.10">
    <property type="entry name" value="Carbon-nitrogen hydrolase"/>
    <property type="match status" value="1"/>
</dbReference>
<dbReference type="InterPro" id="IPR050345">
    <property type="entry name" value="Aliph_Amidase/BUP"/>
</dbReference>
<reference evidence="3" key="1">
    <citation type="submission" date="2021-04" db="EMBL/GenBank/DDBJ databases">
        <title>Sinoanaerobacter chloroacetimidivorans sp. nov., an obligate anaerobic bacterium isolated from anaerobic sludge.</title>
        <authorList>
            <person name="Bao Y."/>
        </authorList>
    </citation>
    <scope>NUCLEOTIDE SEQUENCE</scope>
    <source>
        <strain evidence="3">BAD-6</strain>
    </source>
</reference>
<evidence type="ECO:0000256" key="1">
    <source>
        <dbReference type="ARBA" id="ARBA00022801"/>
    </source>
</evidence>
<proteinExistence type="predicted"/>
<comment type="caution">
    <text evidence="3">The sequence shown here is derived from an EMBL/GenBank/DDBJ whole genome shotgun (WGS) entry which is preliminary data.</text>
</comment>
<feature type="domain" description="CN hydrolase" evidence="2">
    <location>
        <begin position="3"/>
        <end position="252"/>
    </location>
</feature>
<dbReference type="PANTHER" id="PTHR43674">
    <property type="entry name" value="NITRILASE C965.09-RELATED"/>
    <property type="match status" value="1"/>
</dbReference>
<reference evidence="3" key="2">
    <citation type="submission" date="2021-04" db="EMBL/GenBank/DDBJ databases">
        <authorList>
            <person name="Liu J."/>
        </authorList>
    </citation>
    <scope>NUCLEOTIDE SEQUENCE</scope>
    <source>
        <strain evidence="3">BAD-6</strain>
    </source>
</reference>
<dbReference type="InterPro" id="IPR036526">
    <property type="entry name" value="C-N_Hydrolase_sf"/>
</dbReference>